<dbReference type="GeneID" id="36383561"/>
<feature type="transmembrane region" description="Helical" evidence="1">
    <location>
        <begin position="6"/>
        <end position="24"/>
    </location>
</feature>
<protein>
    <submittedName>
        <fullName evidence="2 4">Uncharacterized protein</fullName>
    </submittedName>
</protein>
<evidence type="ECO:0000313" key="2">
    <source>
        <dbReference type="EMBL" id="CEF71181.2"/>
    </source>
</evidence>
<evidence type="ECO:0000313" key="4">
    <source>
        <dbReference type="WBParaSite" id="SRAE_X000050800.1"/>
    </source>
</evidence>
<evidence type="ECO:0000256" key="1">
    <source>
        <dbReference type="SAM" id="Phobius"/>
    </source>
</evidence>
<sequence>MNLLTINFFALFFGSIILTINGCRHKCTKFFRKRCVLTVDIDLDRFFGMAFSCMSPMVFQELYRMNKQRYRLNPRENKRMLLQMSKYANSNLRPQNIMQICTKCGGMCGMMTQLEFVGAVMQGNSFRQNSFRRGSMLTVSQRQRNVHANAIHENHIYESIRRGSGRGSFISRGGSFQRPGSMHHSASVRARQRAVFANARRDSVDY</sequence>
<keyword evidence="1" id="KW-0472">Membrane</keyword>
<dbReference type="AlphaFoldDB" id="A0A090LN74"/>
<reference evidence="2 3" key="1">
    <citation type="submission" date="2014-09" db="EMBL/GenBank/DDBJ databases">
        <authorList>
            <person name="Martin A.A."/>
        </authorList>
    </citation>
    <scope>NUCLEOTIDE SEQUENCE</scope>
    <source>
        <strain evidence="3">ED321</strain>
        <strain evidence="2">ED321 Heterogonic</strain>
    </source>
</reference>
<dbReference type="RefSeq" id="XP_024510377.1">
    <property type="nucleotide sequence ID" value="XM_024644860.1"/>
</dbReference>
<dbReference type="EMBL" id="LN609530">
    <property type="protein sequence ID" value="CEF71181.2"/>
    <property type="molecule type" value="Genomic_DNA"/>
</dbReference>
<name>A0A090LN74_STRRB</name>
<reference evidence="4" key="2">
    <citation type="submission" date="2020-12" db="UniProtKB">
        <authorList>
            <consortium name="WormBaseParasite"/>
        </authorList>
    </citation>
    <scope>IDENTIFICATION</scope>
</reference>
<keyword evidence="1" id="KW-1133">Transmembrane helix</keyword>
<organism evidence="2">
    <name type="scientific">Strongyloides ratti</name>
    <name type="common">Parasitic roundworm</name>
    <dbReference type="NCBI Taxonomy" id="34506"/>
    <lineage>
        <taxon>Eukaryota</taxon>
        <taxon>Metazoa</taxon>
        <taxon>Ecdysozoa</taxon>
        <taxon>Nematoda</taxon>
        <taxon>Chromadorea</taxon>
        <taxon>Rhabditida</taxon>
        <taxon>Tylenchina</taxon>
        <taxon>Panagrolaimomorpha</taxon>
        <taxon>Strongyloidoidea</taxon>
        <taxon>Strongyloididae</taxon>
        <taxon>Strongyloides</taxon>
    </lineage>
</organism>
<accession>A0A090LN74</accession>
<dbReference type="Proteomes" id="UP000035682">
    <property type="component" value="Unplaced"/>
</dbReference>
<evidence type="ECO:0000313" key="5">
    <source>
        <dbReference type="WormBase" id="SRAE_X000050800"/>
    </source>
</evidence>
<keyword evidence="1" id="KW-0812">Transmembrane</keyword>
<evidence type="ECO:0000313" key="3">
    <source>
        <dbReference type="Proteomes" id="UP000035682"/>
    </source>
</evidence>
<gene>
    <name evidence="2 4 5" type="ORF">SRAE_X000050800</name>
</gene>
<dbReference type="WBParaSite" id="SRAE_X000050800.1">
    <property type="protein sequence ID" value="SRAE_X000050800.1"/>
    <property type="gene ID" value="WBGene00266067"/>
</dbReference>
<dbReference type="WormBase" id="SRAE_X000050800">
    <property type="protein sequence ID" value="SRP10090"/>
    <property type="gene ID" value="WBGene00266067"/>
</dbReference>
<proteinExistence type="predicted"/>
<dbReference type="CTD" id="36383561"/>
<keyword evidence="3" id="KW-1185">Reference proteome</keyword>